<feature type="transmembrane region" description="Helical" evidence="6">
    <location>
        <begin position="87"/>
        <end position="112"/>
    </location>
</feature>
<keyword evidence="7" id="KW-0808">Transferase</keyword>
<keyword evidence="8" id="KW-1185">Reference proteome</keyword>
<gene>
    <name evidence="7" type="ORF">SV7mr_00700</name>
</gene>
<dbReference type="GO" id="GO:0016020">
    <property type="term" value="C:membrane"/>
    <property type="evidence" value="ECO:0007669"/>
    <property type="project" value="UniProtKB-SubCell"/>
</dbReference>
<evidence type="ECO:0000256" key="1">
    <source>
        <dbReference type="ARBA" id="ARBA00004141"/>
    </source>
</evidence>
<dbReference type="Gene3D" id="1.10.357.140">
    <property type="entry name" value="UbiA prenyltransferase"/>
    <property type="match status" value="1"/>
</dbReference>
<feature type="transmembrane region" description="Helical" evidence="6">
    <location>
        <begin position="217"/>
        <end position="235"/>
    </location>
</feature>
<dbReference type="CDD" id="cd13964">
    <property type="entry name" value="PT_UbiA_1"/>
    <property type="match status" value="1"/>
</dbReference>
<evidence type="ECO:0000256" key="6">
    <source>
        <dbReference type="SAM" id="Phobius"/>
    </source>
</evidence>
<dbReference type="Pfam" id="PF01040">
    <property type="entry name" value="UbiA"/>
    <property type="match status" value="1"/>
</dbReference>
<dbReference type="EMBL" id="CP036272">
    <property type="protein sequence ID" value="QDT57588.1"/>
    <property type="molecule type" value="Genomic_DNA"/>
</dbReference>
<dbReference type="RefSeq" id="WP_419187919.1">
    <property type="nucleotide sequence ID" value="NZ_CP036272.1"/>
</dbReference>
<evidence type="ECO:0000313" key="8">
    <source>
        <dbReference type="Proteomes" id="UP000315003"/>
    </source>
</evidence>
<feature type="transmembrane region" description="Helical" evidence="6">
    <location>
        <begin position="177"/>
        <end position="196"/>
    </location>
</feature>
<dbReference type="AlphaFoldDB" id="A0A517SN90"/>
<organism evidence="7 8">
    <name type="scientific">Stieleria bergensis</name>
    <dbReference type="NCBI Taxonomy" id="2528025"/>
    <lineage>
        <taxon>Bacteria</taxon>
        <taxon>Pseudomonadati</taxon>
        <taxon>Planctomycetota</taxon>
        <taxon>Planctomycetia</taxon>
        <taxon>Pirellulales</taxon>
        <taxon>Pirellulaceae</taxon>
        <taxon>Stieleria</taxon>
    </lineage>
</organism>
<dbReference type="InterPro" id="IPR050475">
    <property type="entry name" value="Prenyltransferase_related"/>
</dbReference>
<dbReference type="PANTHER" id="PTHR42723">
    <property type="entry name" value="CHLOROPHYLL SYNTHASE"/>
    <property type="match status" value="1"/>
</dbReference>
<proteinExistence type="predicted"/>
<feature type="transmembrane region" description="Helical" evidence="6">
    <location>
        <begin position="247"/>
        <end position="267"/>
    </location>
</feature>
<feature type="transmembrane region" description="Helical" evidence="6">
    <location>
        <begin position="118"/>
        <end position="135"/>
    </location>
</feature>
<keyword evidence="3 6" id="KW-0812">Transmembrane</keyword>
<dbReference type="PANTHER" id="PTHR42723:SF1">
    <property type="entry name" value="CHLOROPHYLL SYNTHASE, CHLOROPLASTIC"/>
    <property type="match status" value="1"/>
</dbReference>
<comment type="subcellular location">
    <subcellularLocation>
        <location evidence="1">Membrane</location>
        <topology evidence="1">Multi-pass membrane protein</topology>
    </subcellularLocation>
</comment>
<evidence type="ECO:0000256" key="5">
    <source>
        <dbReference type="ARBA" id="ARBA00023136"/>
    </source>
</evidence>
<feature type="transmembrane region" description="Helical" evidence="6">
    <location>
        <begin position="304"/>
        <end position="322"/>
    </location>
</feature>
<evidence type="ECO:0000256" key="2">
    <source>
        <dbReference type="ARBA" id="ARBA00022475"/>
    </source>
</evidence>
<sequence>MSEGSKGGWRAWAQLVRLPNVFTVIADVAAAYLLLSHGPAPVERFVLIILAGVALYWAGMILNDLFDYGRDTEEQPSRPLPSGAISLGAAQTSGFGLLGLGVLLAAGAGYVGEGATTTWLPAVVAIALALAIVAYDGPLKKTPLGPALMGACRFLSFMLGASAAIELSDGTPQIPKYVLGVAFGFAVYVMGVTHFARDESSVDESVRDNPINLRIGTLFMLMGVLLLAFAPGLATKAELAGFVMVPGPQFAVLIGLIALPVIVRVIRAQRKPSPSARGLAIRNALLSIIPFAAAYALLGAGPKWGLIIFALVAPAISLAMRLRVT</sequence>
<keyword evidence="5 6" id="KW-0472">Membrane</keyword>
<feature type="transmembrane region" description="Helical" evidence="6">
    <location>
        <begin position="12"/>
        <end position="33"/>
    </location>
</feature>
<dbReference type="InterPro" id="IPR000537">
    <property type="entry name" value="UbiA_prenyltransferase"/>
</dbReference>
<feature type="transmembrane region" description="Helical" evidence="6">
    <location>
        <begin position="45"/>
        <end position="66"/>
    </location>
</feature>
<dbReference type="InterPro" id="IPR044878">
    <property type="entry name" value="UbiA_sf"/>
</dbReference>
<reference evidence="7 8" key="1">
    <citation type="submission" date="2019-02" db="EMBL/GenBank/DDBJ databases">
        <title>Deep-cultivation of Planctomycetes and their phenomic and genomic characterization uncovers novel biology.</title>
        <authorList>
            <person name="Wiegand S."/>
            <person name="Jogler M."/>
            <person name="Boedeker C."/>
            <person name="Pinto D."/>
            <person name="Vollmers J."/>
            <person name="Rivas-Marin E."/>
            <person name="Kohn T."/>
            <person name="Peeters S.H."/>
            <person name="Heuer A."/>
            <person name="Rast P."/>
            <person name="Oberbeckmann S."/>
            <person name="Bunk B."/>
            <person name="Jeske O."/>
            <person name="Meyerdierks A."/>
            <person name="Storesund J.E."/>
            <person name="Kallscheuer N."/>
            <person name="Luecker S."/>
            <person name="Lage O.M."/>
            <person name="Pohl T."/>
            <person name="Merkel B.J."/>
            <person name="Hornburger P."/>
            <person name="Mueller R.-W."/>
            <person name="Bruemmer F."/>
            <person name="Labrenz M."/>
            <person name="Spormann A.M."/>
            <person name="Op den Camp H."/>
            <person name="Overmann J."/>
            <person name="Amann R."/>
            <person name="Jetten M.S.M."/>
            <person name="Mascher T."/>
            <person name="Medema M.H."/>
            <person name="Devos D.P."/>
            <person name="Kaster A.-K."/>
            <person name="Ovreas L."/>
            <person name="Rohde M."/>
            <person name="Galperin M.Y."/>
            <person name="Jogler C."/>
        </authorList>
    </citation>
    <scope>NUCLEOTIDE SEQUENCE [LARGE SCALE GENOMIC DNA]</scope>
    <source>
        <strain evidence="7 8">SV_7m_r</strain>
    </source>
</reference>
<feature type="transmembrane region" description="Helical" evidence="6">
    <location>
        <begin position="279"/>
        <end position="298"/>
    </location>
</feature>
<evidence type="ECO:0000256" key="3">
    <source>
        <dbReference type="ARBA" id="ARBA00022692"/>
    </source>
</evidence>
<dbReference type="Proteomes" id="UP000315003">
    <property type="component" value="Chromosome"/>
</dbReference>
<dbReference type="GO" id="GO:0016765">
    <property type="term" value="F:transferase activity, transferring alkyl or aryl (other than methyl) groups"/>
    <property type="evidence" value="ECO:0007669"/>
    <property type="project" value="InterPro"/>
</dbReference>
<evidence type="ECO:0000256" key="4">
    <source>
        <dbReference type="ARBA" id="ARBA00022989"/>
    </source>
</evidence>
<keyword evidence="2" id="KW-1003">Cell membrane</keyword>
<name>A0A517SN90_9BACT</name>
<accession>A0A517SN90</accession>
<protein>
    <submittedName>
        <fullName evidence="7">Prenyltransferase</fullName>
    </submittedName>
</protein>
<keyword evidence="4 6" id="KW-1133">Transmembrane helix</keyword>
<evidence type="ECO:0000313" key="7">
    <source>
        <dbReference type="EMBL" id="QDT57588.1"/>
    </source>
</evidence>